<sequence length="146" mass="16492">MTRFMSWNTWSTLPKISSPRRHAASSPESQRTPPSKCTEPSLHLRRPSIQVPGHPGQHRPTPKRNTVELSATIRCPRTGAQTRFQRLAGSSYFPIPTIRRLGIAHQKTPWCDVQKLGEFRTRFGTNDENAMVVPLRAASVLPPTTW</sequence>
<gene>
    <name evidence="2" type="ORF">SODALDRAFT_333812</name>
</gene>
<dbReference type="RefSeq" id="XP_028465855.1">
    <property type="nucleotide sequence ID" value="XM_028612075.1"/>
</dbReference>
<accession>A0A3N2PU74</accession>
<dbReference type="AlphaFoldDB" id="A0A3N2PU74"/>
<feature type="compositionally biased region" description="Polar residues" evidence="1">
    <location>
        <begin position="26"/>
        <end position="35"/>
    </location>
</feature>
<dbReference type="Proteomes" id="UP000272025">
    <property type="component" value="Unassembled WGS sequence"/>
</dbReference>
<name>A0A3N2PU74_SODAK</name>
<feature type="region of interest" description="Disordered" evidence="1">
    <location>
        <begin position="13"/>
        <end position="65"/>
    </location>
</feature>
<organism evidence="2 3">
    <name type="scientific">Sodiomyces alkalinus (strain CBS 110278 / VKM F-3762 / F11)</name>
    <name type="common">Alkaliphilic filamentous fungus</name>
    <dbReference type="NCBI Taxonomy" id="1314773"/>
    <lineage>
        <taxon>Eukaryota</taxon>
        <taxon>Fungi</taxon>
        <taxon>Dikarya</taxon>
        <taxon>Ascomycota</taxon>
        <taxon>Pezizomycotina</taxon>
        <taxon>Sordariomycetes</taxon>
        <taxon>Hypocreomycetidae</taxon>
        <taxon>Glomerellales</taxon>
        <taxon>Plectosphaerellaceae</taxon>
        <taxon>Sodiomyces</taxon>
    </lineage>
</organism>
<proteinExistence type="predicted"/>
<dbReference type="EMBL" id="ML119056">
    <property type="protein sequence ID" value="ROT38049.1"/>
    <property type="molecule type" value="Genomic_DNA"/>
</dbReference>
<evidence type="ECO:0000256" key="1">
    <source>
        <dbReference type="SAM" id="MobiDB-lite"/>
    </source>
</evidence>
<evidence type="ECO:0000313" key="3">
    <source>
        <dbReference type="Proteomes" id="UP000272025"/>
    </source>
</evidence>
<keyword evidence="3" id="KW-1185">Reference proteome</keyword>
<evidence type="ECO:0000313" key="2">
    <source>
        <dbReference type="EMBL" id="ROT38049.1"/>
    </source>
</evidence>
<reference evidence="2 3" key="1">
    <citation type="journal article" date="2018" name="Mol. Ecol.">
        <title>The obligate alkalophilic soda-lake fungus Sodiomyces alkalinus has shifted to a protein diet.</title>
        <authorList>
            <person name="Grum-Grzhimaylo A.A."/>
            <person name="Falkoski D.L."/>
            <person name="van den Heuvel J."/>
            <person name="Valero-Jimenez C.A."/>
            <person name="Min B."/>
            <person name="Choi I.G."/>
            <person name="Lipzen A."/>
            <person name="Daum C.G."/>
            <person name="Aanen D.K."/>
            <person name="Tsang A."/>
            <person name="Henrissat B."/>
            <person name="Bilanenko E.N."/>
            <person name="de Vries R.P."/>
            <person name="van Kan J.A.L."/>
            <person name="Grigoriev I.V."/>
            <person name="Debets A.J.M."/>
        </authorList>
    </citation>
    <scope>NUCLEOTIDE SEQUENCE [LARGE SCALE GENOMIC DNA]</scope>
    <source>
        <strain evidence="2 3">F11</strain>
    </source>
</reference>
<protein>
    <submittedName>
        <fullName evidence="2">Uncharacterized protein</fullName>
    </submittedName>
</protein>
<dbReference type="GeneID" id="39580553"/>